<evidence type="ECO:0000313" key="1">
    <source>
        <dbReference type="EMBL" id="KAJ8449687.1"/>
    </source>
</evidence>
<name>A0A9Q1KW63_9CARY</name>
<organism evidence="1 2">
    <name type="scientific">Carnegiea gigantea</name>
    <dbReference type="NCBI Taxonomy" id="171969"/>
    <lineage>
        <taxon>Eukaryota</taxon>
        <taxon>Viridiplantae</taxon>
        <taxon>Streptophyta</taxon>
        <taxon>Embryophyta</taxon>
        <taxon>Tracheophyta</taxon>
        <taxon>Spermatophyta</taxon>
        <taxon>Magnoliopsida</taxon>
        <taxon>eudicotyledons</taxon>
        <taxon>Gunneridae</taxon>
        <taxon>Pentapetalae</taxon>
        <taxon>Caryophyllales</taxon>
        <taxon>Cactineae</taxon>
        <taxon>Cactaceae</taxon>
        <taxon>Cactoideae</taxon>
        <taxon>Echinocereeae</taxon>
        <taxon>Carnegiea</taxon>
    </lineage>
</organism>
<sequence>MVICRIPKETRIQCSQFGPLGTDSDNHDAMLYTINPSSPRLASINQSVIFFCTVGLMEIPRSQKCQQSGHEGHSGVHVCQNVDGVFPIPHPSARQRRLTTRVLLATIDRVQLDKFEQDKAHWDWFDGDKCHKRGYKEEEYVVEVGRQIKSINQSER</sequence>
<dbReference type="EMBL" id="JAKOGI010000019">
    <property type="protein sequence ID" value="KAJ8449687.1"/>
    <property type="molecule type" value="Genomic_DNA"/>
</dbReference>
<gene>
    <name evidence="1" type="ORF">Cgig2_001343</name>
</gene>
<evidence type="ECO:0000313" key="2">
    <source>
        <dbReference type="Proteomes" id="UP001153076"/>
    </source>
</evidence>
<proteinExistence type="predicted"/>
<comment type="caution">
    <text evidence="1">The sequence shown here is derived from an EMBL/GenBank/DDBJ whole genome shotgun (WGS) entry which is preliminary data.</text>
</comment>
<reference evidence="1" key="1">
    <citation type="submission" date="2022-04" db="EMBL/GenBank/DDBJ databases">
        <title>Carnegiea gigantea Genome sequencing and assembly v2.</title>
        <authorList>
            <person name="Copetti D."/>
            <person name="Sanderson M.J."/>
            <person name="Burquez A."/>
            <person name="Wojciechowski M.F."/>
        </authorList>
    </citation>
    <scope>NUCLEOTIDE SEQUENCE</scope>
    <source>
        <strain evidence="1">SGP5-SGP5p</strain>
        <tissue evidence="1">Aerial part</tissue>
    </source>
</reference>
<keyword evidence="2" id="KW-1185">Reference proteome</keyword>
<dbReference type="AlphaFoldDB" id="A0A9Q1KW63"/>
<dbReference type="Proteomes" id="UP001153076">
    <property type="component" value="Unassembled WGS sequence"/>
</dbReference>
<protein>
    <submittedName>
        <fullName evidence="1">Uncharacterized protein</fullName>
    </submittedName>
</protein>
<accession>A0A9Q1KW63</accession>